<dbReference type="OrthoDB" id="5198112at2"/>
<dbReference type="NCBIfam" id="NF046112">
    <property type="entry name" value="MSMEG_6209_Nter"/>
    <property type="match status" value="1"/>
</dbReference>
<keyword evidence="2" id="KW-1185">Reference proteome</keyword>
<dbReference type="Gene3D" id="1.10.8.1060">
    <property type="entry name" value="Corynebacterium glutamicum thioredoxin-dependent arsenate reductase, N-terminal domain"/>
    <property type="match status" value="1"/>
</dbReference>
<dbReference type="RefSeq" id="WP_054296982.1">
    <property type="nucleotide sequence ID" value="NZ_CP012752.1"/>
</dbReference>
<dbReference type="AlphaFoldDB" id="A0A0N9II07"/>
<sequence>MTVQQGTHLDQIEDRLITRYQNEIPAARVRECMRSEADRFAAAPVRTFVPILVERAVRARLDPPA</sequence>
<dbReference type="KEGG" id="kphy:AOZ06_28395"/>
<dbReference type="Proteomes" id="UP000063699">
    <property type="component" value="Chromosome"/>
</dbReference>
<dbReference type="EMBL" id="CP012752">
    <property type="protein sequence ID" value="ALG15128.1"/>
    <property type="molecule type" value="Genomic_DNA"/>
</dbReference>
<organism evidence="1 2">
    <name type="scientific">Kibdelosporangium phytohabitans</name>
    <dbReference type="NCBI Taxonomy" id="860235"/>
    <lineage>
        <taxon>Bacteria</taxon>
        <taxon>Bacillati</taxon>
        <taxon>Actinomycetota</taxon>
        <taxon>Actinomycetes</taxon>
        <taxon>Pseudonocardiales</taxon>
        <taxon>Pseudonocardiaceae</taxon>
        <taxon>Kibdelosporangium</taxon>
    </lineage>
</organism>
<name>A0A0N9II07_9PSEU</name>
<proteinExistence type="predicted"/>
<accession>A0A0N9II07</accession>
<evidence type="ECO:0000313" key="2">
    <source>
        <dbReference type="Proteomes" id="UP000063699"/>
    </source>
</evidence>
<evidence type="ECO:0000313" key="1">
    <source>
        <dbReference type="EMBL" id="ALG15128.1"/>
    </source>
</evidence>
<protein>
    <submittedName>
        <fullName evidence="1">Uncharacterized protein</fullName>
    </submittedName>
</protein>
<reference evidence="1 2" key="1">
    <citation type="submission" date="2015-07" db="EMBL/GenBank/DDBJ databases">
        <title>Genome sequencing of Kibdelosporangium phytohabitans.</title>
        <authorList>
            <person name="Qin S."/>
            <person name="Xing K."/>
        </authorList>
    </citation>
    <scope>NUCLEOTIDE SEQUENCE [LARGE SCALE GENOMIC DNA]</scope>
    <source>
        <strain evidence="1 2">KLBMP1111</strain>
    </source>
</reference>
<gene>
    <name evidence="1" type="ORF">AOZ06_28395</name>
</gene>